<proteinExistence type="predicted"/>
<evidence type="ECO:0000313" key="1">
    <source>
        <dbReference type="EMBL" id="KAH7837146.1"/>
    </source>
</evidence>
<dbReference type="EMBL" id="CM037156">
    <property type="protein sequence ID" value="KAH7837146.1"/>
    <property type="molecule type" value="Genomic_DNA"/>
</dbReference>
<gene>
    <name evidence="1" type="ORF">Vadar_010163</name>
</gene>
<accession>A0ACB7X8Y0</accession>
<sequence>MSESPAGSNAQSISSDDDFDPSSQPENGDPIPSSGENDDKDPDACLRSKYWKHYNKRSPELTSYSYDQDTARKALASAVIMHEYPLSIVEHVGFRRLALRSWLYSGNGVIKEMAQRMVEKFDKYWSVIHGVVGVLAVLDPRYKIKVMQFYFAKLFGGDYEVEVENIRAFCYKLVREYRSPSSMMEGTGDSSSQSSPMEVESLSEYDLFVLNENRAKSFDFGKAELDHYLSEDVLPRTPGFDVLGEPSRGYATIYDDAESEDSCVTRENQIDNSDSERCTSSFPHRFFPPSVAADFAGTTGADNGRQGHVDDDAEAATEEDGLDNG</sequence>
<evidence type="ECO:0000313" key="2">
    <source>
        <dbReference type="Proteomes" id="UP000828048"/>
    </source>
</evidence>
<keyword evidence="2" id="KW-1185">Reference proteome</keyword>
<name>A0ACB7X8Y0_9ERIC</name>
<protein>
    <submittedName>
        <fullName evidence="1">Uncharacterized protein</fullName>
    </submittedName>
</protein>
<reference evidence="1 2" key="1">
    <citation type="journal article" date="2021" name="Hortic Res">
        <title>High-quality reference genome and annotation aids understanding of berry development for evergreen blueberry (Vaccinium darrowii).</title>
        <authorList>
            <person name="Yu J."/>
            <person name="Hulse-Kemp A.M."/>
            <person name="Babiker E."/>
            <person name="Staton M."/>
        </authorList>
    </citation>
    <scope>NUCLEOTIDE SEQUENCE [LARGE SCALE GENOMIC DNA]</scope>
    <source>
        <strain evidence="2">cv. NJ 8807/NJ 8810</strain>
        <tissue evidence="1">Young leaf</tissue>
    </source>
</reference>
<dbReference type="Proteomes" id="UP000828048">
    <property type="component" value="Chromosome 6"/>
</dbReference>
<comment type="caution">
    <text evidence="1">The sequence shown here is derived from an EMBL/GenBank/DDBJ whole genome shotgun (WGS) entry which is preliminary data.</text>
</comment>
<organism evidence="1 2">
    <name type="scientific">Vaccinium darrowii</name>
    <dbReference type="NCBI Taxonomy" id="229202"/>
    <lineage>
        <taxon>Eukaryota</taxon>
        <taxon>Viridiplantae</taxon>
        <taxon>Streptophyta</taxon>
        <taxon>Embryophyta</taxon>
        <taxon>Tracheophyta</taxon>
        <taxon>Spermatophyta</taxon>
        <taxon>Magnoliopsida</taxon>
        <taxon>eudicotyledons</taxon>
        <taxon>Gunneridae</taxon>
        <taxon>Pentapetalae</taxon>
        <taxon>asterids</taxon>
        <taxon>Ericales</taxon>
        <taxon>Ericaceae</taxon>
        <taxon>Vaccinioideae</taxon>
        <taxon>Vaccinieae</taxon>
        <taxon>Vaccinium</taxon>
    </lineage>
</organism>